<feature type="domain" description="ABC transporter" evidence="5">
    <location>
        <begin position="7"/>
        <end position="239"/>
    </location>
</feature>
<accession>A0A3G3IJ18</accession>
<dbReference type="InterPro" id="IPR003439">
    <property type="entry name" value="ABC_transporter-like_ATP-bd"/>
</dbReference>
<evidence type="ECO:0000313" key="6">
    <source>
        <dbReference type="EMBL" id="AYQ55564.1"/>
    </source>
</evidence>
<gene>
    <name evidence="6" type="ORF">BKD89_07135</name>
</gene>
<dbReference type="SMART" id="SM00382">
    <property type="entry name" value="AAA"/>
    <property type="match status" value="1"/>
</dbReference>
<dbReference type="PANTHER" id="PTHR43335:SF4">
    <property type="entry name" value="ABC TRANSPORTER, ATP-BINDING PROTEIN"/>
    <property type="match status" value="1"/>
</dbReference>
<dbReference type="InterPro" id="IPR027417">
    <property type="entry name" value="P-loop_NTPase"/>
</dbReference>
<evidence type="ECO:0000256" key="2">
    <source>
        <dbReference type="ARBA" id="ARBA00022448"/>
    </source>
</evidence>
<dbReference type="RefSeq" id="WP_015505339.1">
    <property type="nucleotide sequence ID" value="NZ_CAYASN010000025.1"/>
</dbReference>
<sequence length="314" mass="34834">MSSDYPIEFVDLRKEYGQFIAVDGLNLQIKRNSFTGLLGPNGAGKSTSLKILTNLIHATSGHAYLNGADVTTDTKNALMGVGTVVETPEFYLYLTPRETFRYIGEIYGMSKESISSETHAILEKVKMSEWADKRLGTFSKGMRQRIALGLSLMNDPRIIILDEPTSGLDPRGMAEMREILKNIRNDNNDLTILMSSHMMHEVTDLCDRVAMINHGKLLLHDDIERVIGGSDARTLVVKTVGVPDESVISAISGLGNVKSAFRSGNEVIVKFSGEKEEEAELFRQLAQLNVGVYSISESENALENRYLELIKESR</sequence>
<dbReference type="PANTHER" id="PTHR43335">
    <property type="entry name" value="ABC TRANSPORTER, ATP-BINDING PROTEIN"/>
    <property type="match status" value="1"/>
</dbReference>
<evidence type="ECO:0000259" key="5">
    <source>
        <dbReference type="PROSITE" id="PS50893"/>
    </source>
</evidence>
<dbReference type="Pfam" id="PF00005">
    <property type="entry name" value="ABC_tran"/>
    <property type="match status" value="1"/>
</dbReference>
<dbReference type="OMA" id="SEWTHAL"/>
<evidence type="ECO:0000256" key="4">
    <source>
        <dbReference type="ARBA" id="ARBA00022840"/>
    </source>
</evidence>
<evidence type="ECO:0000256" key="3">
    <source>
        <dbReference type="ARBA" id="ARBA00022741"/>
    </source>
</evidence>
<dbReference type="GeneID" id="41322225"/>
<protein>
    <submittedName>
        <fullName evidence="6">Multidrug ABC transporter ATP-binding protein</fullName>
    </submittedName>
</protein>
<keyword evidence="2" id="KW-0813">Transport</keyword>
<dbReference type="SUPFAM" id="SSF52540">
    <property type="entry name" value="P-loop containing nucleoside triphosphate hydrolases"/>
    <property type="match status" value="1"/>
</dbReference>
<evidence type="ECO:0000256" key="1">
    <source>
        <dbReference type="ARBA" id="ARBA00005417"/>
    </source>
</evidence>
<dbReference type="GO" id="GO:0005524">
    <property type="term" value="F:ATP binding"/>
    <property type="evidence" value="ECO:0007669"/>
    <property type="project" value="UniProtKB-KW"/>
</dbReference>
<dbReference type="InterPro" id="IPR003593">
    <property type="entry name" value="AAA+_ATPase"/>
</dbReference>
<name>A0A3G3IJ18_9ARCH</name>
<dbReference type="Gene3D" id="3.40.50.300">
    <property type="entry name" value="P-loop containing nucleotide triphosphate hydrolases"/>
    <property type="match status" value="1"/>
</dbReference>
<organism evidence="6 7">
    <name type="scientific">Methanomethylophilus alvi</name>
    <dbReference type="NCBI Taxonomy" id="1291540"/>
    <lineage>
        <taxon>Archaea</taxon>
        <taxon>Methanobacteriati</taxon>
        <taxon>Thermoplasmatota</taxon>
        <taxon>Thermoplasmata</taxon>
        <taxon>Methanomassiliicoccales</taxon>
        <taxon>Methanomethylophilaceae</taxon>
        <taxon>Methanomethylophilus</taxon>
    </lineage>
</organism>
<dbReference type="InterPro" id="IPR017871">
    <property type="entry name" value="ABC_transporter-like_CS"/>
</dbReference>
<keyword evidence="4 6" id="KW-0067">ATP-binding</keyword>
<dbReference type="GO" id="GO:0016887">
    <property type="term" value="F:ATP hydrolysis activity"/>
    <property type="evidence" value="ECO:0007669"/>
    <property type="project" value="InterPro"/>
</dbReference>
<dbReference type="PROSITE" id="PS50893">
    <property type="entry name" value="ABC_TRANSPORTER_2"/>
    <property type="match status" value="1"/>
</dbReference>
<proteinExistence type="inferred from homology"/>
<dbReference type="Proteomes" id="UP000273278">
    <property type="component" value="Chromosome"/>
</dbReference>
<comment type="similarity">
    <text evidence="1">Belongs to the ABC transporter superfamily.</text>
</comment>
<dbReference type="AlphaFoldDB" id="A0A3G3IJ18"/>
<dbReference type="EMBL" id="CP017686">
    <property type="protein sequence ID" value="AYQ55564.1"/>
    <property type="molecule type" value="Genomic_DNA"/>
</dbReference>
<reference evidence="6 7" key="1">
    <citation type="submission" date="2016-10" db="EMBL/GenBank/DDBJ databases">
        <title>Complete genome of the TMA-utilizing, human hosted archaeon Methanomethylophilus alvus Gen. nov, sp. nov., strain Mx-05, derived from a pure culture.</title>
        <authorList>
            <person name="Brugere J.-F."/>
            <person name="Ben Hania W."/>
            <person name="Chaudhary P.P."/>
            <person name="Gaci N."/>
            <person name="Borrel G."/>
            <person name="Cao Van Tuat L."/>
            <person name="Fardeau M.-L."/>
            <person name="Harris H.M.B."/>
            <person name="O'Toole P.W."/>
            <person name="Ollivier B."/>
        </authorList>
    </citation>
    <scope>NUCLEOTIDE SEQUENCE [LARGE SCALE GENOMIC DNA]</scope>
    <source>
        <strain evidence="6 7">Mx-05</strain>
    </source>
</reference>
<dbReference type="PROSITE" id="PS00211">
    <property type="entry name" value="ABC_TRANSPORTER_1"/>
    <property type="match status" value="1"/>
</dbReference>
<evidence type="ECO:0000313" key="7">
    <source>
        <dbReference type="Proteomes" id="UP000273278"/>
    </source>
</evidence>
<keyword evidence="3" id="KW-0547">Nucleotide-binding</keyword>